<evidence type="ECO:0000313" key="1">
    <source>
        <dbReference type="EMBL" id="NMR34731.1"/>
    </source>
</evidence>
<accession>A0A848N8C7</accession>
<name>A0A848N8C7_9FLAO</name>
<evidence type="ECO:0000313" key="2">
    <source>
        <dbReference type="Proteomes" id="UP000548067"/>
    </source>
</evidence>
<protein>
    <recommendedName>
        <fullName evidence="3">RES domain-containing protein</fullName>
    </recommendedName>
</protein>
<organism evidence="1 2">
    <name type="scientific">Chryseobacterium aquaticum</name>
    <dbReference type="NCBI Taxonomy" id="452084"/>
    <lineage>
        <taxon>Bacteria</taxon>
        <taxon>Pseudomonadati</taxon>
        <taxon>Bacteroidota</taxon>
        <taxon>Flavobacteriia</taxon>
        <taxon>Flavobacteriales</taxon>
        <taxon>Weeksellaceae</taxon>
        <taxon>Chryseobacterium group</taxon>
        <taxon>Chryseobacterium</taxon>
    </lineage>
</organism>
<evidence type="ECO:0008006" key="3">
    <source>
        <dbReference type="Google" id="ProtNLM"/>
    </source>
</evidence>
<gene>
    <name evidence="1" type="ORF">HIO71_10990</name>
</gene>
<dbReference type="Proteomes" id="UP000548067">
    <property type="component" value="Unassembled WGS sequence"/>
</dbReference>
<comment type="caution">
    <text evidence="1">The sequence shown here is derived from an EMBL/GenBank/DDBJ whole genome shotgun (WGS) entry which is preliminary data.</text>
</comment>
<dbReference type="RefSeq" id="WP_169321498.1">
    <property type="nucleotide sequence ID" value="NZ_JABCJF010000005.1"/>
</dbReference>
<dbReference type="AlphaFoldDB" id="A0A848N8C7"/>
<sequence>MKQTNGEIFSNAIFSLPKQRDEKSIEDYLDNLYNNYLNELKNFDGDLGSQVMSKIPFIEEQITKIKESFSSYLKGFPSLAYTTLSEALNLLDNNNYLPIQNADLNSFNSPFYRVRISNNKTLKREELFHIPFEIREKVSTQRYSIPGLPCLYLADSIFVCWEELGRPDINTFHVVRADLSQSKLKFLFFDTSPNDINKKCFPTKNPEGKFLNLLIPYLCYWPILAACSLIVKKPDEVFKPEYIIPQLLLQWVVSDKKVDGVVYKSNRIKVSKHNMGTFRNVVIPVKKIESKGLCPQLKKKIKVTNPISYQLLEISGNKSISKNVDVADLQRAMYVELIEGEKSTYSETIFGKLEDKLKTIQAKYL</sequence>
<proteinExistence type="predicted"/>
<dbReference type="EMBL" id="JABCJF010000005">
    <property type="protein sequence ID" value="NMR34731.1"/>
    <property type="molecule type" value="Genomic_DNA"/>
</dbReference>
<reference evidence="1 2" key="1">
    <citation type="submission" date="2020-04" db="EMBL/GenBank/DDBJ databases">
        <title>Genome analysis and antimicrobial resistance characteristics of Chryseobacterium aquaticum isolated from farmed salmonids.</title>
        <authorList>
            <person name="Saticioglu I.B."/>
            <person name="Duman M."/>
            <person name="Altun S."/>
        </authorList>
    </citation>
    <scope>NUCLEOTIDE SEQUENCE [LARGE SCALE GENOMIC DNA]</scope>
    <source>
        <strain evidence="1 2">C-174</strain>
    </source>
</reference>